<gene>
    <name evidence="1" type="ORF">VMF7928_04349</name>
</gene>
<protein>
    <submittedName>
        <fullName evidence="1">Uncharacterized protein</fullName>
    </submittedName>
</protein>
<keyword evidence="2" id="KW-1185">Reference proteome</keyword>
<dbReference type="RefSeq" id="WP_237363847.1">
    <property type="nucleotide sequence ID" value="NZ_CAKLDM010000004.1"/>
</dbReference>
<evidence type="ECO:0000313" key="1">
    <source>
        <dbReference type="EMBL" id="CAH0542991.1"/>
    </source>
</evidence>
<organism evidence="1 2">
    <name type="scientific">Vibrio marisflavi CECT 7928</name>
    <dbReference type="NCBI Taxonomy" id="634439"/>
    <lineage>
        <taxon>Bacteria</taxon>
        <taxon>Pseudomonadati</taxon>
        <taxon>Pseudomonadota</taxon>
        <taxon>Gammaproteobacteria</taxon>
        <taxon>Vibrionales</taxon>
        <taxon>Vibrionaceae</taxon>
        <taxon>Vibrio</taxon>
    </lineage>
</organism>
<name>A0ABN8EBE6_9VIBR</name>
<proteinExistence type="predicted"/>
<dbReference type="EMBL" id="CAKLDM010000004">
    <property type="protein sequence ID" value="CAH0542991.1"/>
    <property type="molecule type" value="Genomic_DNA"/>
</dbReference>
<dbReference type="Proteomes" id="UP000838748">
    <property type="component" value="Unassembled WGS sequence"/>
</dbReference>
<sequence>MNLSRPASNREETRAFLEAHHSGFHLPDYVVPSGYILVANSPKTTADGVVQSICLISTSGPQPETVYKVKKIVRDCPNAYLPIENCTQLIVWRQFDGVHSDVLSRFARQVFNFLLQSHNIMITDEEQTDDGRRFWLNRISESFSMSDRNVYYIDLNNVDDQLVPIVERIRDNEEMMDEYYEKGWGNNEDHKNRAFLISKLNLS</sequence>
<accession>A0ABN8EBE6</accession>
<comment type="caution">
    <text evidence="1">The sequence shown here is derived from an EMBL/GenBank/DDBJ whole genome shotgun (WGS) entry which is preliminary data.</text>
</comment>
<reference evidence="1" key="1">
    <citation type="submission" date="2021-11" db="EMBL/GenBank/DDBJ databases">
        <authorList>
            <person name="Rodrigo-Torres L."/>
            <person name="Arahal R. D."/>
            <person name="Lucena T."/>
        </authorList>
    </citation>
    <scope>NUCLEOTIDE SEQUENCE</scope>
    <source>
        <strain evidence="1">CECT 7928</strain>
    </source>
</reference>
<evidence type="ECO:0000313" key="2">
    <source>
        <dbReference type="Proteomes" id="UP000838748"/>
    </source>
</evidence>